<comment type="caution">
    <text evidence="2">The sequence shown here is derived from an EMBL/GenBank/DDBJ whole genome shotgun (WGS) entry which is preliminary data.</text>
</comment>
<keyword evidence="1" id="KW-0812">Transmembrane</keyword>
<name>A0A9W6PUZ0_9ACTN</name>
<dbReference type="Pfam" id="PF03729">
    <property type="entry name" value="DUF308"/>
    <property type="match status" value="1"/>
</dbReference>
<feature type="transmembrane region" description="Helical" evidence="1">
    <location>
        <begin position="35"/>
        <end position="57"/>
    </location>
</feature>
<dbReference type="GO" id="GO:0005886">
    <property type="term" value="C:plasma membrane"/>
    <property type="evidence" value="ECO:0007669"/>
    <property type="project" value="TreeGrafter"/>
</dbReference>
<dbReference type="EMBL" id="BSRZ01000002">
    <property type="protein sequence ID" value="GLW63297.1"/>
    <property type="molecule type" value="Genomic_DNA"/>
</dbReference>
<dbReference type="InterPro" id="IPR005325">
    <property type="entry name" value="DUF308_memb"/>
</dbReference>
<keyword evidence="3" id="KW-1185">Reference proteome</keyword>
<dbReference type="PANTHER" id="PTHR34989">
    <property type="entry name" value="PROTEIN HDED"/>
    <property type="match status" value="1"/>
</dbReference>
<organism evidence="2 3">
    <name type="scientific">Actinomadura rubrobrunea</name>
    <dbReference type="NCBI Taxonomy" id="115335"/>
    <lineage>
        <taxon>Bacteria</taxon>
        <taxon>Bacillati</taxon>
        <taxon>Actinomycetota</taxon>
        <taxon>Actinomycetes</taxon>
        <taxon>Streptosporangiales</taxon>
        <taxon>Thermomonosporaceae</taxon>
        <taxon>Actinomadura</taxon>
    </lineage>
</organism>
<dbReference type="InterPro" id="IPR052712">
    <property type="entry name" value="Acid_resist_chaperone_HdeD"/>
</dbReference>
<evidence type="ECO:0000313" key="3">
    <source>
        <dbReference type="Proteomes" id="UP001165124"/>
    </source>
</evidence>
<feature type="transmembrane region" description="Helical" evidence="1">
    <location>
        <begin position="12"/>
        <end position="29"/>
    </location>
</feature>
<protein>
    <submittedName>
        <fullName evidence="2">Membrane protein</fullName>
    </submittedName>
</protein>
<feature type="transmembrane region" description="Helical" evidence="1">
    <location>
        <begin position="123"/>
        <end position="144"/>
    </location>
</feature>
<feature type="transmembrane region" description="Helical" evidence="1">
    <location>
        <begin position="66"/>
        <end position="85"/>
    </location>
</feature>
<dbReference type="Proteomes" id="UP001165124">
    <property type="component" value="Unassembled WGS sequence"/>
</dbReference>
<feature type="transmembrane region" description="Helical" evidence="1">
    <location>
        <begin position="150"/>
        <end position="170"/>
    </location>
</feature>
<evidence type="ECO:0000256" key="1">
    <source>
        <dbReference type="SAM" id="Phobius"/>
    </source>
</evidence>
<reference evidence="2" key="1">
    <citation type="submission" date="2023-02" db="EMBL/GenBank/DDBJ databases">
        <title>Actinomadura rubrobrunea NBRC 14622.</title>
        <authorList>
            <person name="Ichikawa N."/>
            <person name="Sato H."/>
            <person name="Tonouchi N."/>
        </authorList>
    </citation>
    <scope>NUCLEOTIDE SEQUENCE</scope>
    <source>
        <strain evidence="2">NBRC 14622</strain>
    </source>
</reference>
<proteinExistence type="predicted"/>
<accession>A0A9W6PUZ0</accession>
<keyword evidence="1" id="KW-0472">Membrane</keyword>
<feature type="transmembrane region" description="Helical" evidence="1">
    <location>
        <begin position="91"/>
        <end position="111"/>
    </location>
</feature>
<gene>
    <name evidence="2" type="ORF">Arub01_15410</name>
</gene>
<dbReference type="RefSeq" id="WP_067916286.1">
    <property type="nucleotide sequence ID" value="NZ_BSRZ01000002.1"/>
</dbReference>
<evidence type="ECO:0000313" key="2">
    <source>
        <dbReference type="EMBL" id="GLW63297.1"/>
    </source>
</evidence>
<dbReference type="AlphaFoldDB" id="A0A9W6PUZ0"/>
<dbReference type="PANTHER" id="PTHR34989:SF1">
    <property type="entry name" value="PROTEIN HDED"/>
    <property type="match status" value="1"/>
</dbReference>
<sequence length="194" mass="20259">MDDLLARGWWTLALRGAVAILFGVAAWVWPGITVLALVLLFGAYALVDGAAAVVAAVRGVPGESRAWLGLTGACGIVLGIVALLWPGITGLALLMLIAVWALVTGVLEIVTAVRLRRVIRGEWLYVLTGAVSVLFGVLLLVWPVSGALAVVWLIGFFSILFGAAMVGAALRLRRLARELAEPGMRPGGASATHS</sequence>
<keyword evidence="1" id="KW-1133">Transmembrane helix</keyword>